<keyword evidence="4" id="KW-1185">Reference proteome</keyword>
<name>A0AAD3H8Q6_9STRA</name>
<proteinExistence type="predicted"/>
<organism evidence="3 4">
    <name type="scientific">Chaetoceros tenuissimus</name>
    <dbReference type="NCBI Taxonomy" id="426638"/>
    <lineage>
        <taxon>Eukaryota</taxon>
        <taxon>Sar</taxon>
        <taxon>Stramenopiles</taxon>
        <taxon>Ochrophyta</taxon>
        <taxon>Bacillariophyta</taxon>
        <taxon>Coscinodiscophyceae</taxon>
        <taxon>Chaetocerotophycidae</taxon>
        <taxon>Chaetocerotales</taxon>
        <taxon>Chaetocerotaceae</taxon>
        <taxon>Chaetoceros</taxon>
    </lineage>
</organism>
<feature type="signal peptide" evidence="2">
    <location>
        <begin position="1"/>
        <end position="22"/>
    </location>
</feature>
<comment type="caution">
    <text evidence="3">The sequence shown here is derived from an EMBL/GenBank/DDBJ whole genome shotgun (WGS) entry which is preliminary data.</text>
</comment>
<dbReference type="Proteomes" id="UP001054902">
    <property type="component" value="Unassembled WGS sequence"/>
</dbReference>
<evidence type="ECO:0000313" key="3">
    <source>
        <dbReference type="EMBL" id="GFH54767.1"/>
    </source>
</evidence>
<protein>
    <submittedName>
        <fullName evidence="3">Uncharacterized protein</fullName>
    </submittedName>
</protein>
<evidence type="ECO:0000256" key="2">
    <source>
        <dbReference type="SAM" id="SignalP"/>
    </source>
</evidence>
<keyword evidence="2" id="KW-0732">Signal</keyword>
<evidence type="ECO:0000256" key="1">
    <source>
        <dbReference type="SAM" id="MobiDB-lite"/>
    </source>
</evidence>
<evidence type="ECO:0000313" key="4">
    <source>
        <dbReference type="Proteomes" id="UP001054902"/>
    </source>
</evidence>
<accession>A0AAD3H8Q6</accession>
<feature type="chain" id="PRO_5042080627" evidence="2">
    <location>
        <begin position="23"/>
        <end position="1486"/>
    </location>
</feature>
<feature type="compositionally biased region" description="Basic residues" evidence="1">
    <location>
        <begin position="1477"/>
        <end position="1486"/>
    </location>
</feature>
<reference evidence="3 4" key="1">
    <citation type="journal article" date="2021" name="Sci. Rep.">
        <title>The genome of the diatom Chaetoceros tenuissimus carries an ancient integrated fragment of an extant virus.</title>
        <authorList>
            <person name="Hongo Y."/>
            <person name="Kimura K."/>
            <person name="Takaki Y."/>
            <person name="Yoshida Y."/>
            <person name="Baba S."/>
            <person name="Kobayashi G."/>
            <person name="Nagasaki K."/>
            <person name="Hano T."/>
            <person name="Tomaru Y."/>
        </authorList>
    </citation>
    <scope>NUCLEOTIDE SEQUENCE [LARGE SCALE GENOMIC DNA]</scope>
    <source>
        <strain evidence="3 4">NIES-3715</strain>
    </source>
</reference>
<sequence>MKLITVSYLLGLSSFCFQSVDAEVKELTQFRKKWQGKTQTKIKNTDWREVKFNEPYPKSSTVAYNHATNPNKKQCRNLDSWKVTHNGNVVDKVYSPESDVANAWEAYPGVTSEVGIECRATWNDDDVTFTYDGESDVLTEARGKVADGSTVKAPFPQAPPNFREHCFGEWQVNKCVDILVTYTFTIKNTYSIPQAIFYDLKDVEKKKIHVTLKNSNDTSTFDNYGSILKNTHSHIIQPNQTMHLEEQTFTINTCDESNDNTNAAAFRNKMTLGIFCNYGNATHNATCNHGNNGNLANRCGTADSISFELKTPETPPIITEIARPVINNEVNYVVEIYAPSITNISKNYYFVWIDGNKNVHKQILLNEPNNDGYFVLCQTMEAGVCTHQLSDLSFTGFSSFWITDCESTTTTAKDCTKIDTVNDVDITGKIYRLHNVGDSDAPSGDEKVTQYWVFVDSTSPHILTPGTRDEFGLIITEVTDPSDGENKFIELYSPTGQTNQEIPPVLDLYLIINDGSGPQRLPLDKKPLDENGFVVISIPTDPLNVLSGNYVVSIEKCKAGEGFDNCTVLDVYGVPESGKSDFTGGRAYRLPGSEHDMPKSTWDSNDWVIVKPLDGEDATPGNRNDFELIITEVTDPTDEGNELIELFSPTGHINHPIKENLFLKRYDDGQSPATKSLPLKGKVIDNKGFIVVCDADEDEDEDGCDLRDTVADLSGKDVVTIESCSDESGKTGCVIVDVFGLLGNAVNTPDFTNGRAYRLPGPVHDMPKSTWDSNDWVILGNVDEGGTTPGNRDDFKLIITEVTDPADDESKFIELFSPYHGDESIPSNYRVIRYIDGKNDSSKQIHDIGSKDLTSGYYVVPVSSTDDIKDLDGEDVVTIEKCVDTVCDIVDVYGIPNYSSDDLKKHDFTDGRAYRLQGPVHDVPKQTWMKNDWVIVKPLDGEDTTRGNRNDFELIITEVTDPQDEKKRFVELYSPSGHINYSIVENLYLKRYDGDSPSPSKSFELKDKFANNNGFIVICASNEGGICQYTDDVADLNGENTVTIEACSKADSTDCEIIDVFGVPGDKPIDPKDQKFTDGRAYRLQGPTHDTPKGIWDSDDWVILKPLDGEDTTPGDRDDFNLIITEVTDVDNFIELHSTNVHNNYPFPDNYFVVKYTGGSLSSPTPTVFPLKDETLDGNSFFVICGAKSNEFKTYCNDNNAVGDLNGGDVVTIEKCVGDEYSRESCEIVDAYGIPGASSSAHHFYDTRAYRKRGNVHDVAKSTYDGDDWVIAEIGTTSTPGNRDDDNCPVANTCSEGEIGIWLSDDDFSCCKPNPLCGNVCEDTYCSCSVEGKNELGILNKDKKCVEVKDAIPTGPSPVPTPAPAPGADTCELKNQFCVGKCSDDACETACEEVGKLSTGGDCCRYRHMDLPLCPYPEDDDDDKKNKCFKNAFCPDVCAGEKCPVSPDQGGNSPSSPTKGGGAPPAKGGKGVSPSKKTTRLRRVRK</sequence>
<gene>
    <name evidence="3" type="ORF">CTEN210_11243</name>
</gene>
<dbReference type="EMBL" id="BLLK01000047">
    <property type="protein sequence ID" value="GFH54767.1"/>
    <property type="molecule type" value="Genomic_DNA"/>
</dbReference>
<feature type="compositionally biased region" description="Gly residues" evidence="1">
    <location>
        <begin position="1459"/>
        <end position="1471"/>
    </location>
</feature>
<feature type="region of interest" description="Disordered" evidence="1">
    <location>
        <begin position="1445"/>
        <end position="1486"/>
    </location>
</feature>